<sequence length="96" mass="10830">MTDLSTKVLQDVAAGLITPSEGAILLKKQQEKTKGVILKVTPKGCIGIYGLRRMPISIYYTELTSILNYVLSEGWEYSDDMNTFLKENDDRIKKTK</sequence>
<protein>
    <submittedName>
        <fullName evidence="1">Uncharacterized protein</fullName>
    </submittedName>
</protein>
<organism evidence="1">
    <name type="scientific">viral metagenome</name>
    <dbReference type="NCBI Taxonomy" id="1070528"/>
    <lineage>
        <taxon>unclassified sequences</taxon>
        <taxon>metagenomes</taxon>
        <taxon>organismal metagenomes</taxon>
    </lineage>
</organism>
<accession>A0A6C0JA37</accession>
<evidence type="ECO:0000313" key="1">
    <source>
        <dbReference type="EMBL" id="QHU00838.1"/>
    </source>
</evidence>
<dbReference type="AlphaFoldDB" id="A0A6C0JA37"/>
<dbReference type="EMBL" id="MN740329">
    <property type="protein sequence ID" value="QHU00838.1"/>
    <property type="molecule type" value="Genomic_DNA"/>
</dbReference>
<name>A0A6C0JA37_9ZZZZ</name>
<proteinExistence type="predicted"/>
<reference evidence="1" key="1">
    <citation type="journal article" date="2020" name="Nature">
        <title>Giant virus diversity and host interactions through global metagenomics.</title>
        <authorList>
            <person name="Schulz F."/>
            <person name="Roux S."/>
            <person name="Paez-Espino D."/>
            <person name="Jungbluth S."/>
            <person name="Walsh D.A."/>
            <person name="Denef V.J."/>
            <person name="McMahon K.D."/>
            <person name="Konstantinidis K.T."/>
            <person name="Eloe-Fadrosh E.A."/>
            <person name="Kyrpides N.C."/>
            <person name="Woyke T."/>
        </authorList>
    </citation>
    <scope>NUCLEOTIDE SEQUENCE</scope>
    <source>
        <strain evidence="1">GVMAG-M-3300025860-20</strain>
    </source>
</reference>